<dbReference type="AlphaFoldDB" id="B8IK16"/>
<name>B8IK16_METNO</name>
<dbReference type="KEGG" id="mno:Mnod_5183"/>
<dbReference type="EMBL" id="CP001349">
    <property type="protein sequence ID" value="ACL60029.1"/>
    <property type="molecule type" value="Genomic_DNA"/>
</dbReference>
<organism evidence="2 3">
    <name type="scientific">Methylobacterium nodulans (strain LMG 21967 / CNCM I-2342 / ORS 2060)</name>
    <dbReference type="NCBI Taxonomy" id="460265"/>
    <lineage>
        <taxon>Bacteria</taxon>
        <taxon>Pseudomonadati</taxon>
        <taxon>Pseudomonadota</taxon>
        <taxon>Alphaproteobacteria</taxon>
        <taxon>Hyphomicrobiales</taxon>
        <taxon>Methylobacteriaceae</taxon>
        <taxon>Methylobacterium</taxon>
    </lineage>
</organism>
<sequence length="63" mass="6493">MSAREKKSAEDRKPAREARTDRPVTAEDLKGVAAVPQDGGANGNRSGADASDRQGDEVDPGAG</sequence>
<protein>
    <submittedName>
        <fullName evidence="2">Uncharacterized protein</fullName>
    </submittedName>
</protein>
<dbReference type="STRING" id="460265.Mnod_5183"/>
<dbReference type="eggNOG" id="ENOG50311ZK">
    <property type="taxonomic scope" value="Bacteria"/>
</dbReference>
<evidence type="ECO:0000256" key="1">
    <source>
        <dbReference type="SAM" id="MobiDB-lite"/>
    </source>
</evidence>
<dbReference type="HOGENOM" id="CLU_2991574_0_0_5"/>
<dbReference type="OrthoDB" id="9926261at2"/>
<reference evidence="2 3" key="1">
    <citation type="submission" date="2009-01" db="EMBL/GenBank/DDBJ databases">
        <title>Complete sequence of chromosome of Methylobacterium nodulans ORS 2060.</title>
        <authorList>
            <consortium name="US DOE Joint Genome Institute"/>
            <person name="Lucas S."/>
            <person name="Copeland A."/>
            <person name="Lapidus A."/>
            <person name="Glavina del Rio T."/>
            <person name="Dalin E."/>
            <person name="Tice H."/>
            <person name="Bruce D."/>
            <person name="Goodwin L."/>
            <person name="Pitluck S."/>
            <person name="Sims D."/>
            <person name="Brettin T."/>
            <person name="Detter J.C."/>
            <person name="Han C."/>
            <person name="Larimer F."/>
            <person name="Land M."/>
            <person name="Hauser L."/>
            <person name="Kyrpides N."/>
            <person name="Ivanova N."/>
            <person name="Marx C.J."/>
            <person name="Richardson P."/>
        </authorList>
    </citation>
    <scope>NUCLEOTIDE SEQUENCE [LARGE SCALE GENOMIC DNA]</scope>
    <source>
        <strain evidence="3">LMG 21967 / CNCM I-2342 / ORS 2060</strain>
    </source>
</reference>
<feature type="compositionally biased region" description="Basic and acidic residues" evidence="1">
    <location>
        <begin position="1"/>
        <end position="30"/>
    </location>
</feature>
<evidence type="ECO:0000313" key="2">
    <source>
        <dbReference type="EMBL" id="ACL60029.1"/>
    </source>
</evidence>
<accession>B8IK16</accession>
<dbReference type="Proteomes" id="UP000008207">
    <property type="component" value="Chromosome"/>
</dbReference>
<keyword evidence="3" id="KW-1185">Reference proteome</keyword>
<proteinExistence type="predicted"/>
<evidence type="ECO:0000313" key="3">
    <source>
        <dbReference type="Proteomes" id="UP000008207"/>
    </source>
</evidence>
<gene>
    <name evidence="2" type="ordered locus">Mnod_5183</name>
</gene>
<dbReference type="RefSeq" id="WP_015931647.1">
    <property type="nucleotide sequence ID" value="NC_011894.1"/>
</dbReference>
<feature type="region of interest" description="Disordered" evidence="1">
    <location>
        <begin position="1"/>
        <end position="63"/>
    </location>
</feature>